<dbReference type="GO" id="GO:0008270">
    <property type="term" value="F:zinc ion binding"/>
    <property type="evidence" value="ECO:0007669"/>
    <property type="project" value="UniProtKB-KW"/>
</dbReference>
<keyword evidence="3" id="KW-0862">Zinc</keyword>
<dbReference type="AlphaFoldDB" id="A0A914H8B2"/>
<feature type="domain" description="FLYWCH-type" evidence="4">
    <location>
        <begin position="36"/>
        <end position="97"/>
    </location>
</feature>
<name>A0A914H8B2_GLORO</name>
<reference evidence="7" key="1">
    <citation type="submission" date="2022-11" db="UniProtKB">
        <authorList>
            <consortium name="WormBaseParasite"/>
        </authorList>
    </citation>
    <scope>IDENTIFICATION</scope>
</reference>
<dbReference type="InterPro" id="IPR007588">
    <property type="entry name" value="Znf_FLYWCH"/>
</dbReference>
<evidence type="ECO:0000313" key="6">
    <source>
        <dbReference type="Proteomes" id="UP000887572"/>
    </source>
</evidence>
<evidence type="ECO:0000313" key="7">
    <source>
        <dbReference type="WBParaSite" id="Gr19_v10_g1466.t1"/>
    </source>
</evidence>
<protein>
    <submittedName>
        <fullName evidence="7">MULE transposase domain-containing protein</fullName>
    </submittedName>
</protein>
<dbReference type="InterPro" id="IPR018289">
    <property type="entry name" value="MULE_transposase_dom"/>
</dbReference>
<evidence type="ECO:0000259" key="4">
    <source>
        <dbReference type="Pfam" id="PF04500"/>
    </source>
</evidence>
<accession>A0A914H8B2</accession>
<feature type="domain" description="MULE transposase" evidence="5">
    <location>
        <begin position="213"/>
        <end position="257"/>
    </location>
</feature>
<dbReference type="Proteomes" id="UP000887572">
    <property type="component" value="Unplaced"/>
</dbReference>
<dbReference type="Pfam" id="PF04500">
    <property type="entry name" value="FLYWCH"/>
    <property type="match status" value="1"/>
</dbReference>
<dbReference type="Gene3D" id="2.20.25.240">
    <property type="match status" value="1"/>
</dbReference>
<evidence type="ECO:0000256" key="1">
    <source>
        <dbReference type="ARBA" id="ARBA00022723"/>
    </source>
</evidence>
<keyword evidence="2" id="KW-0863">Zinc-finger</keyword>
<proteinExistence type="predicted"/>
<evidence type="ECO:0000256" key="3">
    <source>
        <dbReference type="ARBA" id="ARBA00022833"/>
    </source>
</evidence>
<evidence type="ECO:0000259" key="5">
    <source>
        <dbReference type="Pfam" id="PF10551"/>
    </source>
</evidence>
<dbReference type="WBParaSite" id="Gr19_v10_g1466.t1">
    <property type="protein sequence ID" value="Gr19_v10_g1466.t1"/>
    <property type="gene ID" value="Gr19_v10_g1466"/>
</dbReference>
<keyword evidence="1" id="KW-0479">Metal-binding</keyword>
<sequence>MNELCRWAEKGQAVLSANHQSKDERETRATMEQNIQSIRSKKKLLHNEALYVYEKLSKDGETKFWRCEFFGSREINCKGRIHTDLNDNVVRDKIGVHSCKTDATRVDVQRVITGVKRRACDTLEAPATIRSASLQSVATPVLASFPSVAATRLIVKRVRREINAPPPVPQDLTQLEIPFDYQRYTRTNEIFFHRFTSYSGDLAESIYRRMLGLLKQCWPTFSPESITMDFEQAMVNAVQAEFPLCTVRFCFFHLVRNLKKKIDDVHLTKRYRTEALFAQQARMITSLAFVPLNDLRNACAALEAHLPVELLPVFQWFLRNYIGQPRFDGTLTRPLFSPDCWSRPSIASCKAPLEEQKVTDVSLAKFEAGQDPPKRRKEDRVAGERILRLVQAYIPFDNAINNAPDHDYANPQNVDPYYNIIRFLSGISCNYLMDG</sequence>
<organism evidence="6 7">
    <name type="scientific">Globodera rostochiensis</name>
    <name type="common">Golden nematode worm</name>
    <name type="synonym">Heterodera rostochiensis</name>
    <dbReference type="NCBI Taxonomy" id="31243"/>
    <lineage>
        <taxon>Eukaryota</taxon>
        <taxon>Metazoa</taxon>
        <taxon>Ecdysozoa</taxon>
        <taxon>Nematoda</taxon>
        <taxon>Chromadorea</taxon>
        <taxon>Rhabditida</taxon>
        <taxon>Tylenchina</taxon>
        <taxon>Tylenchomorpha</taxon>
        <taxon>Tylenchoidea</taxon>
        <taxon>Heteroderidae</taxon>
        <taxon>Heteroderinae</taxon>
        <taxon>Globodera</taxon>
    </lineage>
</organism>
<dbReference type="Pfam" id="PF10551">
    <property type="entry name" value="MULE"/>
    <property type="match status" value="1"/>
</dbReference>
<keyword evidence="6" id="KW-1185">Reference proteome</keyword>
<evidence type="ECO:0000256" key="2">
    <source>
        <dbReference type="ARBA" id="ARBA00022771"/>
    </source>
</evidence>